<dbReference type="Gene3D" id="3.10.180.10">
    <property type="entry name" value="2,3-Dihydroxybiphenyl 1,2-Dioxygenase, domain 1"/>
    <property type="match status" value="1"/>
</dbReference>
<dbReference type="AlphaFoldDB" id="A0A9X3TVB1"/>
<dbReference type="Proteomes" id="UP001141619">
    <property type="component" value="Unassembled WGS sequence"/>
</dbReference>
<dbReference type="SUPFAM" id="SSF54593">
    <property type="entry name" value="Glyoxalase/Bleomycin resistance protein/Dihydroxybiphenyl dioxygenase"/>
    <property type="match status" value="1"/>
</dbReference>
<dbReference type="InterPro" id="IPR029068">
    <property type="entry name" value="Glyas_Bleomycin-R_OHBP_Dase"/>
</dbReference>
<name>A0A9X3TVB1_9PROT</name>
<evidence type="ECO:0000313" key="2">
    <source>
        <dbReference type="Proteomes" id="UP001141619"/>
    </source>
</evidence>
<dbReference type="Pfam" id="PF13669">
    <property type="entry name" value="Glyoxalase_4"/>
    <property type="match status" value="1"/>
</dbReference>
<proteinExistence type="predicted"/>
<sequence>MISGNEFHHIGIACTDFNREQLAFAALGYAAEGPDFEDPIQGIRGRFLTGGGPRLELVSQLARGGVLEDWLKRGVKFYHMAYTVENMDAAIAAALERRGKLIVAPVPAVAFNGRNICFMMMPNMALVEWIER</sequence>
<protein>
    <submittedName>
        <fullName evidence="1">VOC family protein</fullName>
    </submittedName>
</protein>
<dbReference type="EMBL" id="JANWOI010000001">
    <property type="protein sequence ID" value="MDA5192508.1"/>
    <property type="molecule type" value="Genomic_DNA"/>
</dbReference>
<gene>
    <name evidence="1" type="ORF">NYP16_00855</name>
</gene>
<evidence type="ECO:0000313" key="1">
    <source>
        <dbReference type="EMBL" id="MDA5192508.1"/>
    </source>
</evidence>
<keyword evidence="2" id="KW-1185">Reference proteome</keyword>
<dbReference type="RefSeq" id="WP_274942214.1">
    <property type="nucleotide sequence ID" value="NZ_JANWOI010000001.1"/>
</dbReference>
<comment type="caution">
    <text evidence="1">The sequence shown here is derived from an EMBL/GenBank/DDBJ whole genome shotgun (WGS) entry which is preliminary data.</text>
</comment>
<reference evidence="1" key="2">
    <citation type="journal article" date="2023" name="Syst. Appl. Microbiol.">
        <title>Govania unica gen. nov., sp. nov., a rare biosphere bacterium that represents a novel family in the class Alphaproteobacteria.</title>
        <authorList>
            <person name="Vandamme P."/>
            <person name="Peeters C."/>
            <person name="Hettiarachchi A."/>
            <person name="Cnockaert M."/>
            <person name="Carlier A."/>
        </authorList>
    </citation>
    <scope>NUCLEOTIDE SEQUENCE</scope>
    <source>
        <strain evidence="1">LMG 31809</strain>
    </source>
</reference>
<accession>A0A9X3TVB1</accession>
<organism evidence="1 2">
    <name type="scientific">Govanella unica</name>
    <dbReference type="NCBI Taxonomy" id="2975056"/>
    <lineage>
        <taxon>Bacteria</taxon>
        <taxon>Pseudomonadati</taxon>
        <taxon>Pseudomonadota</taxon>
        <taxon>Alphaproteobacteria</taxon>
        <taxon>Emcibacterales</taxon>
        <taxon>Govanellaceae</taxon>
        <taxon>Govanella</taxon>
    </lineage>
</organism>
<reference evidence="1" key="1">
    <citation type="submission" date="2022-08" db="EMBL/GenBank/DDBJ databases">
        <authorList>
            <person name="Vandamme P."/>
            <person name="Hettiarachchi A."/>
            <person name="Peeters C."/>
            <person name="Cnockaert M."/>
            <person name="Carlier A."/>
        </authorList>
    </citation>
    <scope>NUCLEOTIDE SEQUENCE</scope>
    <source>
        <strain evidence="1">LMG 31809</strain>
    </source>
</reference>